<dbReference type="AlphaFoldDB" id="A0A9P5U2Z4"/>
<gene>
    <name evidence="1" type="ORF">BDP27DRAFT_1450379</name>
</gene>
<evidence type="ECO:0000313" key="2">
    <source>
        <dbReference type="Proteomes" id="UP000772434"/>
    </source>
</evidence>
<dbReference type="SUPFAM" id="SSF52047">
    <property type="entry name" value="RNI-like"/>
    <property type="match status" value="1"/>
</dbReference>
<dbReference type="InterPro" id="IPR032675">
    <property type="entry name" value="LRR_dom_sf"/>
</dbReference>
<reference evidence="1" key="1">
    <citation type="submission" date="2020-11" db="EMBL/GenBank/DDBJ databases">
        <authorList>
            <consortium name="DOE Joint Genome Institute"/>
            <person name="Ahrendt S."/>
            <person name="Riley R."/>
            <person name="Andreopoulos W."/>
            <person name="Labutti K."/>
            <person name="Pangilinan J."/>
            <person name="Ruiz-Duenas F.J."/>
            <person name="Barrasa J.M."/>
            <person name="Sanchez-Garcia M."/>
            <person name="Camarero S."/>
            <person name="Miyauchi S."/>
            <person name="Serrano A."/>
            <person name="Linde D."/>
            <person name="Babiker R."/>
            <person name="Drula E."/>
            <person name="Ayuso-Fernandez I."/>
            <person name="Pacheco R."/>
            <person name="Padilla G."/>
            <person name="Ferreira P."/>
            <person name="Barriuso J."/>
            <person name="Kellner H."/>
            <person name="Castanera R."/>
            <person name="Alfaro M."/>
            <person name="Ramirez L."/>
            <person name="Pisabarro A.G."/>
            <person name="Kuo A."/>
            <person name="Tritt A."/>
            <person name="Lipzen A."/>
            <person name="He G."/>
            <person name="Yan M."/>
            <person name="Ng V."/>
            <person name="Cullen D."/>
            <person name="Martin F."/>
            <person name="Rosso M.-N."/>
            <person name="Henrissat B."/>
            <person name="Hibbett D."/>
            <person name="Martinez A.T."/>
            <person name="Grigoriev I.V."/>
        </authorList>
    </citation>
    <scope>NUCLEOTIDE SEQUENCE</scope>
    <source>
        <strain evidence="1">AH 40177</strain>
    </source>
</reference>
<accession>A0A9P5U2Z4</accession>
<dbReference type="EMBL" id="JADNRY010000108">
    <property type="protein sequence ID" value="KAF9065175.1"/>
    <property type="molecule type" value="Genomic_DNA"/>
</dbReference>
<comment type="caution">
    <text evidence="1">The sequence shown here is derived from an EMBL/GenBank/DDBJ whole genome shotgun (WGS) entry which is preliminary data.</text>
</comment>
<sequence length="447" mass="50825">MSSDAKSTSVESSQPDPLLLAYQKDYTKTLTKVRSNDIPGSSGEKAELHAYVVRACKDFDSCAEDTTRTHISKTLELQESLLAPIRILPSEILYEIFQLVVRTSSRPGFEPGIRYVAPKNCMGNGKLCGTDFLFTWVCVWWRNEAPSQPAFWSCIDVRFRHRDPHPSFEMLEFLKQCISRTGSYAPMNIRIDLDYSNNQTIAPARLRVLETLLERADRWRTLTLNAYGRLDFSLQIINLFDANHARAPSVPLFPALEDLMLTLRRCDPPSLERMFHYFPPLQSLDTSALFETDTVNFELLLKLRVRVYTGHSLAGLLRKCPSLKYLKVSCFTSQHRSTLATSFIDTNVISHPLLSRIEMGSVRNIHLGAWSFVCLPSLTQLDVSLYATIPERELEEIFELGTPLTELREMIERSRCTLEKVNLNIDPPNTIAPGLALVHSGTAWFIF</sequence>
<dbReference type="Gene3D" id="3.80.10.10">
    <property type="entry name" value="Ribonuclease Inhibitor"/>
    <property type="match status" value="1"/>
</dbReference>
<organism evidence="1 2">
    <name type="scientific">Rhodocollybia butyracea</name>
    <dbReference type="NCBI Taxonomy" id="206335"/>
    <lineage>
        <taxon>Eukaryota</taxon>
        <taxon>Fungi</taxon>
        <taxon>Dikarya</taxon>
        <taxon>Basidiomycota</taxon>
        <taxon>Agaricomycotina</taxon>
        <taxon>Agaricomycetes</taxon>
        <taxon>Agaricomycetidae</taxon>
        <taxon>Agaricales</taxon>
        <taxon>Marasmiineae</taxon>
        <taxon>Omphalotaceae</taxon>
        <taxon>Rhodocollybia</taxon>
    </lineage>
</organism>
<protein>
    <recommendedName>
        <fullName evidence="3">F-box domain-containing protein</fullName>
    </recommendedName>
</protein>
<name>A0A9P5U2Z4_9AGAR</name>
<dbReference type="Proteomes" id="UP000772434">
    <property type="component" value="Unassembled WGS sequence"/>
</dbReference>
<evidence type="ECO:0000313" key="1">
    <source>
        <dbReference type="EMBL" id="KAF9065175.1"/>
    </source>
</evidence>
<evidence type="ECO:0008006" key="3">
    <source>
        <dbReference type="Google" id="ProtNLM"/>
    </source>
</evidence>
<proteinExistence type="predicted"/>
<dbReference type="OrthoDB" id="3365698at2759"/>
<keyword evidence="2" id="KW-1185">Reference proteome</keyword>